<dbReference type="Gramene" id="OGLUM06G15580.1">
    <property type="protein sequence ID" value="OGLUM06G15580.1"/>
    <property type="gene ID" value="OGLUM06G15580"/>
</dbReference>
<reference evidence="1" key="1">
    <citation type="submission" date="2015-04" db="UniProtKB">
        <authorList>
            <consortium name="EnsemblPlants"/>
        </authorList>
    </citation>
    <scope>IDENTIFICATION</scope>
</reference>
<organism evidence="1">
    <name type="scientific">Oryza glumipatula</name>
    <dbReference type="NCBI Taxonomy" id="40148"/>
    <lineage>
        <taxon>Eukaryota</taxon>
        <taxon>Viridiplantae</taxon>
        <taxon>Streptophyta</taxon>
        <taxon>Embryophyta</taxon>
        <taxon>Tracheophyta</taxon>
        <taxon>Spermatophyta</taxon>
        <taxon>Magnoliopsida</taxon>
        <taxon>Liliopsida</taxon>
        <taxon>Poales</taxon>
        <taxon>Poaceae</taxon>
        <taxon>BOP clade</taxon>
        <taxon>Oryzoideae</taxon>
        <taxon>Oryzeae</taxon>
        <taxon>Oryzinae</taxon>
        <taxon>Oryza</taxon>
    </lineage>
</organism>
<reference evidence="1" key="2">
    <citation type="submission" date="2018-05" db="EMBL/GenBank/DDBJ databases">
        <title>OgluRS3 (Oryza glumaepatula Reference Sequence Version 3).</title>
        <authorList>
            <person name="Zhang J."/>
            <person name="Kudrna D."/>
            <person name="Lee S."/>
            <person name="Talag J."/>
            <person name="Welchert J."/>
            <person name="Wing R.A."/>
        </authorList>
    </citation>
    <scope>NUCLEOTIDE SEQUENCE [LARGE SCALE GENOMIC DNA]</scope>
</reference>
<dbReference type="EnsemblPlants" id="OGLUM06G15580.1">
    <property type="protein sequence ID" value="OGLUM06G15580.1"/>
    <property type="gene ID" value="OGLUM06G15580"/>
</dbReference>
<evidence type="ECO:0000313" key="2">
    <source>
        <dbReference type="Proteomes" id="UP000026961"/>
    </source>
</evidence>
<dbReference type="EnsemblPlants" id="OGLUM06G15580.2">
    <property type="protein sequence ID" value="OGLUM06G15580.2"/>
    <property type="gene ID" value="OGLUM06G15580"/>
</dbReference>
<dbReference type="HOGENOM" id="CLU_1646343_0_0_1"/>
<evidence type="ECO:0000313" key="1">
    <source>
        <dbReference type="EnsemblPlants" id="OGLUM06G15580.1"/>
    </source>
</evidence>
<accession>A0A0E0A9H9</accession>
<sequence>MLKEACLEFFRSSISLKSVMKSDGNTHLYGIWNEYSKQLLKEKAKLQDDVVLRLMKEAILSSQLTQMIISSSPPASSYCMSLTLPPTASQPGSPIKVAIGDDARWLWRTGGMVDNRRHDKGKYGGRQFHRVLASGIHNCCVSCMDVSGTLGFFVLSIVLRY</sequence>
<dbReference type="Proteomes" id="UP000026961">
    <property type="component" value="Chromosome 6"/>
</dbReference>
<proteinExistence type="predicted"/>
<keyword evidence="2" id="KW-1185">Reference proteome</keyword>
<protein>
    <submittedName>
        <fullName evidence="1">Uncharacterized protein</fullName>
    </submittedName>
</protein>
<dbReference type="AlphaFoldDB" id="A0A0E0A9H9"/>
<dbReference type="Gramene" id="OGLUM06G15580.2">
    <property type="protein sequence ID" value="OGLUM06G15580.2"/>
    <property type="gene ID" value="OGLUM06G15580"/>
</dbReference>
<name>A0A0E0A9H9_9ORYZ</name>